<evidence type="ECO:0000313" key="1">
    <source>
        <dbReference type="EMBL" id="EJK50330.1"/>
    </source>
</evidence>
<dbReference type="AlphaFoldDB" id="K0RAT9"/>
<dbReference type="EMBL" id="AGNL01043980">
    <property type="protein sequence ID" value="EJK50330.1"/>
    <property type="molecule type" value="Genomic_DNA"/>
</dbReference>
<sequence>MATARCLAFISKVLGDSKSSHREEALETANMVRERIVRLYTRNDGLGGFYPPEVNILSPGPEMSLFSRIVEGDKRCLILRNYFKREGHTWPGSDENRFLSQTSESVINGKHDQVWRSYETRIHVVNGLEPVARVQRRDFRHPGKCLQLCVCASSSALTRIIENMKYALKTLSD</sequence>
<organism evidence="1 2">
    <name type="scientific">Thalassiosira oceanica</name>
    <name type="common">Marine diatom</name>
    <dbReference type="NCBI Taxonomy" id="159749"/>
    <lineage>
        <taxon>Eukaryota</taxon>
        <taxon>Sar</taxon>
        <taxon>Stramenopiles</taxon>
        <taxon>Ochrophyta</taxon>
        <taxon>Bacillariophyta</taxon>
        <taxon>Coscinodiscophyceae</taxon>
        <taxon>Thalassiosirophycidae</taxon>
        <taxon>Thalassiosirales</taxon>
        <taxon>Thalassiosiraceae</taxon>
        <taxon>Thalassiosira</taxon>
    </lineage>
</organism>
<name>K0RAT9_THAOC</name>
<dbReference type="Proteomes" id="UP000266841">
    <property type="component" value="Unassembled WGS sequence"/>
</dbReference>
<evidence type="ECO:0000313" key="2">
    <source>
        <dbReference type="Proteomes" id="UP000266841"/>
    </source>
</evidence>
<reference evidence="1 2" key="1">
    <citation type="journal article" date="2012" name="Genome Biol.">
        <title>Genome and low-iron response of an oceanic diatom adapted to chronic iron limitation.</title>
        <authorList>
            <person name="Lommer M."/>
            <person name="Specht M."/>
            <person name="Roy A.S."/>
            <person name="Kraemer L."/>
            <person name="Andreson R."/>
            <person name="Gutowska M.A."/>
            <person name="Wolf J."/>
            <person name="Bergner S.V."/>
            <person name="Schilhabel M.B."/>
            <person name="Klostermeier U.C."/>
            <person name="Beiko R.G."/>
            <person name="Rosenstiel P."/>
            <person name="Hippler M."/>
            <person name="Laroche J."/>
        </authorList>
    </citation>
    <scope>NUCLEOTIDE SEQUENCE [LARGE SCALE GENOMIC DNA]</scope>
    <source>
        <strain evidence="1 2">CCMP1005</strain>
    </source>
</reference>
<feature type="non-terminal residue" evidence="1">
    <location>
        <position position="173"/>
    </location>
</feature>
<comment type="caution">
    <text evidence="1">The sequence shown here is derived from an EMBL/GenBank/DDBJ whole genome shotgun (WGS) entry which is preliminary data.</text>
</comment>
<dbReference type="OrthoDB" id="10023583at2759"/>
<gene>
    <name evidence="1" type="ORF">THAOC_30717</name>
</gene>
<accession>K0RAT9</accession>
<proteinExistence type="predicted"/>
<keyword evidence="2" id="KW-1185">Reference proteome</keyword>
<protein>
    <submittedName>
        <fullName evidence="1">Uncharacterized protein</fullName>
    </submittedName>
</protein>